<accession>A0A0E9QCW0</accession>
<sequence>MSSLVFCGSMAKQSTPTVAMAWTVCPVEIGCVKEEAVLCGSLSNALT</sequence>
<dbReference type="AlphaFoldDB" id="A0A0E9QCW0"/>
<proteinExistence type="predicted"/>
<organism evidence="1">
    <name type="scientific">Anguilla anguilla</name>
    <name type="common">European freshwater eel</name>
    <name type="synonym">Muraena anguilla</name>
    <dbReference type="NCBI Taxonomy" id="7936"/>
    <lineage>
        <taxon>Eukaryota</taxon>
        <taxon>Metazoa</taxon>
        <taxon>Chordata</taxon>
        <taxon>Craniata</taxon>
        <taxon>Vertebrata</taxon>
        <taxon>Euteleostomi</taxon>
        <taxon>Actinopterygii</taxon>
        <taxon>Neopterygii</taxon>
        <taxon>Teleostei</taxon>
        <taxon>Anguilliformes</taxon>
        <taxon>Anguillidae</taxon>
        <taxon>Anguilla</taxon>
    </lineage>
</organism>
<evidence type="ECO:0000313" key="1">
    <source>
        <dbReference type="EMBL" id="JAH14322.1"/>
    </source>
</evidence>
<name>A0A0E9QCW0_ANGAN</name>
<protein>
    <submittedName>
        <fullName evidence="1">Uncharacterized protein</fullName>
    </submittedName>
</protein>
<reference evidence="1" key="2">
    <citation type="journal article" date="2015" name="Fish Shellfish Immunol.">
        <title>Early steps in the European eel (Anguilla anguilla)-Vibrio vulnificus interaction in the gills: Role of the RtxA13 toxin.</title>
        <authorList>
            <person name="Callol A."/>
            <person name="Pajuelo D."/>
            <person name="Ebbesson L."/>
            <person name="Teles M."/>
            <person name="MacKenzie S."/>
            <person name="Amaro C."/>
        </authorList>
    </citation>
    <scope>NUCLEOTIDE SEQUENCE</scope>
</reference>
<reference evidence="1" key="1">
    <citation type="submission" date="2014-11" db="EMBL/GenBank/DDBJ databases">
        <authorList>
            <person name="Amaro Gonzalez C."/>
        </authorList>
    </citation>
    <scope>NUCLEOTIDE SEQUENCE</scope>
</reference>
<dbReference type="EMBL" id="GBXM01094255">
    <property type="protein sequence ID" value="JAH14322.1"/>
    <property type="molecule type" value="Transcribed_RNA"/>
</dbReference>